<accession>A0AAV5WS24</accession>
<reference evidence="1" key="1">
    <citation type="submission" date="2023-10" db="EMBL/GenBank/DDBJ databases">
        <title>Genome assembly of Pristionchus species.</title>
        <authorList>
            <person name="Yoshida K."/>
            <person name="Sommer R.J."/>
        </authorList>
    </citation>
    <scope>NUCLEOTIDE SEQUENCE</scope>
    <source>
        <strain evidence="1">RS5133</strain>
    </source>
</reference>
<proteinExistence type="predicted"/>
<feature type="non-terminal residue" evidence="1">
    <location>
        <position position="73"/>
    </location>
</feature>
<comment type="caution">
    <text evidence="1">The sequence shown here is derived from an EMBL/GenBank/DDBJ whole genome shotgun (WGS) entry which is preliminary data.</text>
</comment>
<feature type="non-terminal residue" evidence="1">
    <location>
        <position position="1"/>
    </location>
</feature>
<name>A0AAV5WS24_9BILA</name>
<sequence>KIFLYVLPVLNKRFSTSRFHGNSLELSLWRAFPNIPPSSSFASLKCPSPFRAQQSSILQSPSLSKSVECVIHR</sequence>
<dbReference type="AlphaFoldDB" id="A0AAV5WS24"/>
<organism evidence="1 2">
    <name type="scientific">Pristionchus fissidentatus</name>
    <dbReference type="NCBI Taxonomy" id="1538716"/>
    <lineage>
        <taxon>Eukaryota</taxon>
        <taxon>Metazoa</taxon>
        <taxon>Ecdysozoa</taxon>
        <taxon>Nematoda</taxon>
        <taxon>Chromadorea</taxon>
        <taxon>Rhabditida</taxon>
        <taxon>Rhabditina</taxon>
        <taxon>Diplogasteromorpha</taxon>
        <taxon>Diplogasteroidea</taxon>
        <taxon>Neodiplogasteridae</taxon>
        <taxon>Pristionchus</taxon>
    </lineage>
</organism>
<dbReference type="EMBL" id="BTSY01000006">
    <property type="protein sequence ID" value="GMT33428.1"/>
    <property type="molecule type" value="Genomic_DNA"/>
</dbReference>
<gene>
    <name evidence="1" type="ORF">PFISCL1PPCAC_24725</name>
</gene>
<evidence type="ECO:0000313" key="2">
    <source>
        <dbReference type="Proteomes" id="UP001432322"/>
    </source>
</evidence>
<keyword evidence="2" id="KW-1185">Reference proteome</keyword>
<dbReference type="Proteomes" id="UP001432322">
    <property type="component" value="Unassembled WGS sequence"/>
</dbReference>
<evidence type="ECO:0000313" key="1">
    <source>
        <dbReference type="EMBL" id="GMT33428.1"/>
    </source>
</evidence>
<protein>
    <submittedName>
        <fullName evidence="1">Uncharacterized protein</fullName>
    </submittedName>
</protein>